<accession>A0A650ESK7</accession>
<organism evidence="1 2">
    <name type="scientific">Lactococcus phage CHPC1020</name>
    <dbReference type="NCBI Taxonomy" id="2675237"/>
    <lineage>
        <taxon>Viruses</taxon>
        <taxon>Duplodnaviria</taxon>
        <taxon>Heunggongvirae</taxon>
        <taxon>Uroviricota</taxon>
        <taxon>Caudoviricetes</taxon>
        <taxon>Ceduovirus</taxon>
        <taxon>Ceduovirus CHPC1020</taxon>
    </lineage>
</organism>
<sequence>MNKAYTWNEKTGLDFCKELPQWNLLTRSNLRFLTGDTSEEPDKFDVGFYNKLNDLSEVDRTSQFPSDWHRPYSLGIRLYNPKNASGTWGWTYWTHWEKLPVKPNLTQGKKMGVSMRLANFGRKPLDFNLKLLYGNTSASVGTYKVEPWQYVFVSELVTLQTTETAKNLGLTVELDSTGQEEQIGLFFPKIEMDKVTPYVTTEEEYNYFKIQDMADSRPVYTGYSDSDSNDFRDYVWGGQLNDENYELFGGDTKQNAVWCYCRPLNQRVLIGIDSDIYTNASGRTVNFHVLNGSKSVFDMTGNTLYPEQFQDDRQAFDGVGNDWATIQEPLYVVDQNTAIDPVAGEMANVCIEGYHYKQASQGYRVDEIPRSAILNVGYSLGSYYVNEDSVKEVDVMRNRVGITPPQVFGEPSYSSMNDWMTTYGLPNGLIMRPWRVRMVDTETNLTKIKGISIGWNVSLFQKYLATDHVTEDWFRDYDNKRTKAIPDRVLFINDKAKRAWLYKFNPTKSAWERSVEYTIPAVNTALLKAWTIVPKDGAMNGHIIFTDKTNVEMLQNIRPNWLDYDEFTPKVQYNEVKYNPQMFTNLYNTRYQWWGIKDENPQNQSYGPCVPYEMDFMTGLCKLERIYE</sequence>
<dbReference type="Proteomes" id="UP000425991">
    <property type="component" value="Segment"/>
</dbReference>
<reference evidence="1 2" key="1">
    <citation type="submission" date="2019-11" db="EMBL/GenBank/DDBJ databases">
        <title>Genome Sequences of 31 Lactococcus lactis Bacteriophages Isolated from Foods.</title>
        <authorList>
            <person name="Marcelli B."/>
            <person name="de Jong A."/>
            <person name="Kuipers O.P."/>
        </authorList>
    </citation>
    <scope>NUCLEOTIDE SEQUENCE [LARGE SCALE GENOMIC DNA]</scope>
</reference>
<evidence type="ECO:0000313" key="1">
    <source>
        <dbReference type="EMBL" id="QGT52451.1"/>
    </source>
</evidence>
<proteinExistence type="predicted"/>
<gene>
    <name evidence="1" type="ORF">CHPC1020_000105</name>
</gene>
<name>A0A650ESK7_9CAUD</name>
<dbReference type="EMBL" id="MN689505">
    <property type="protein sequence ID" value="QGT52451.1"/>
    <property type="molecule type" value="Genomic_DNA"/>
</dbReference>
<evidence type="ECO:0000313" key="2">
    <source>
        <dbReference type="Proteomes" id="UP000425991"/>
    </source>
</evidence>
<keyword evidence="2" id="KW-1185">Reference proteome</keyword>
<protein>
    <submittedName>
        <fullName evidence="1">Uncharacterized protein</fullName>
    </submittedName>
</protein>